<evidence type="ECO:0000313" key="2">
    <source>
        <dbReference type="Proteomes" id="UP000695264"/>
    </source>
</evidence>
<gene>
    <name evidence="1" type="ORF">HCK00_24570</name>
</gene>
<reference evidence="1 2" key="1">
    <citation type="submission" date="2020-03" db="EMBL/GenBank/DDBJ databases">
        <title>WGS of actinomycetes isolated from Thailand.</title>
        <authorList>
            <person name="Thawai C."/>
        </authorList>
    </citation>
    <scope>NUCLEOTIDE SEQUENCE [LARGE SCALE GENOMIC DNA]</scope>
    <source>
        <strain evidence="1 2">PLAI 1-29</strain>
    </source>
</reference>
<keyword evidence="2" id="KW-1185">Reference proteome</keyword>
<dbReference type="RefSeq" id="WP_168104231.1">
    <property type="nucleotide sequence ID" value="NZ_JAATEN010000027.1"/>
</dbReference>
<protein>
    <submittedName>
        <fullName evidence="1">Uncharacterized protein</fullName>
    </submittedName>
</protein>
<accession>A0ABX1C4N8</accession>
<organism evidence="1 2">
    <name type="scientific">Streptomyces zingiberis</name>
    <dbReference type="NCBI Taxonomy" id="2053010"/>
    <lineage>
        <taxon>Bacteria</taxon>
        <taxon>Bacillati</taxon>
        <taxon>Actinomycetota</taxon>
        <taxon>Actinomycetes</taxon>
        <taxon>Kitasatosporales</taxon>
        <taxon>Streptomycetaceae</taxon>
        <taxon>Streptomyces</taxon>
    </lineage>
</organism>
<comment type="caution">
    <text evidence="1">The sequence shown here is derived from an EMBL/GenBank/DDBJ whole genome shotgun (WGS) entry which is preliminary data.</text>
</comment>
<proteinExistence type="predicted"/>
<name>A0ABX1C4N8_9ACTN</name>
<evidence type="ECO:0000313" key="1">
    <source>
        <dbReference type="EMBL" id="NJQ03605.1"/>
    </source>
</evidence>
<sequence>MPTPLPRPGRGGARAGSVRRAAVTGVTALCVLALATAPARALGSGPQGRTVSIRTDRAGAYFYHHSESLVVSDYRADGYGARAYLTWGGRKVSVYAGGGRNSTDEKRLAIAEGTPVWLQLCYTQRGRNVRCGSTHKGYA</sequence>
<dbReference type="Proteomes" id="UP000695264">
    <property type="component" value="Unassembled WGS sequence"/>
</dbReference>
<dbReference type="EMBL" id="JAATEN010000027">
    <property type="protein sequence ID" value="NJQ03605.1"/>
    <property type="molecule type" value="Genomic_DNA"/>
</dbReference>